<organism evidence="1 2">
    <name type="scientific">Nocardia higoensis</name>
    <dbReference type="NCBI Taxonomy" id="228599"/>
    <lineage>
        <taxon>Bacteria</taxon>
        <taxon>Bacillati</taxon>
        <taxon>Actinomycetota</taxon>
        <taxon>Actinomycetes</taxon>
        <taxon>Mycobacteriales</taxon>
        <taxon>Nocardiaceae</taxon>
        <taxon>Nocardia</taxon>
    </lineage>
</organism>
<evidence type="ECO:0000313" key="2">
    <source>
        <dbReference type="Proteomes" id="UP000707731"/>
    </source>
</evidence>
<dbReference type="EMBL" id="JADLQN010000010">
    <property type="protein sequence ID" value="MBF6358092.1"/>
    <property type="molecule type" value="Genomic_DNA"/>
</dbReference>
<sequence>MTDLAPATMWTKRYRWRKANGITLYVDATASRHHINELNALGVTNAMIADATGRSDNNIMLIANGANPRVLVDTERRILAVTHHPHPNQTFVLGIGAQRRLRALNAIGWPTTVIAERFGITAGALTNSVQREHITYSRWVELRDVYDELSGKPGPTPGLHRYFRDKPIPPLAWEGRDIDDPRAQPDWKAMGVKMQDRPVCPNGHPYRPDNVMVDNRGHRRCRTCKTASLRNRKRAA</sequence>
<name>A0ABS0DI06_9NOCA</name>
<keyword evidence="2" id="KW-1185">Reference proteome</keyword>
<proteinExistence type="predicted"/>
<dbReference type="RefSeq" id="WP_195004933.1">
    <property type="nucleotide sequence ID" value="NZ_JADLQN010000010.1"/>
</dbReference>
<accession>A0ABS0DI06</accession>
<comment type="caution">
    <text evidence="1">The sequence shown here is derived from an EMBL/GenBank/DDBJ whole genome shotgun (WGS) entry which is preliminary data.</text>
</comment>
<reference evidence="1 2" key="1">
    <citation type="submission" date="2020-10" db="EMBL/GenBank/DDBJ databases">
        <title>Identification of Nocardia species via Next-generation sequencing and recognition of intraspecies genetic diversity.</title>
        <authorList>
            <person name="Li P."/>
            <person name="Li P."/>
            <person name="Lu B."/>
        </authorList>
    </citation>
    <scope>NUCLEOTIDE SEQUENCE [LARGE SCALE GENOMIC DNA]</scope>
    <source>
        <strain evidence="1 2">BJ06-0143</strain>
    </source>
</reference>
<protein>
    <submittedName>
        <fullName evidence="1">Uncharacterized protein</fullName>
    </submittedName>
</protein>
<gene>
    <name evidence="1" type="ORF">IU449_26715</name>
</gene>
<evidence type="ECO:0000313" key="1">
    <source>
        <dbReference type="EMBL" id="MBF6358092.1"/>
    </source>
</evidence>
<dbReference type="Proteomes" id="UP000707731">
    <property type="component" value="Unassembled WGS sequence"/>
</dbReference>